<accession>A0A0G2HP49</accession>
<dbReference type="EMBL" id="LCZI01001682">
    <property type="protein sequence ID" value="KKZ59233.1"/>
    <property type="molecule type" value="Genomic_DNA"/>
</dbReference>
<gene>
    <name evidence="1" type="ORF">EMCG_05416</name>
</gene>
<evidence type="ECO:0000313" key="2">
    <source>
        <dbReference type="Proteomes" id="UP000034164"/>
    </source>
</evidence>
<organism evidence="1 2">
    <name type="scientific">[Emmonsia] crescens</name>
    <dbReference type="NCBI Taxonomy" id="73230"/>
    <lineage>
        <taxon>Eukaryota</taxon>
        <taxon>Fungi</taxon>
        <taxon>Dikarya</taxon>
        <taxon>Ascomycota</taxon>
        <taxon>Pezizomycotina</taxon>
        <taxon>Eurotiomycetes</taxon>
        <taxon>Eurotiomycetidae</taxon>
        <taxon>Onygenales</taxon>
        <taxon>Ajellomycetaceae</taxon>
        <taxon>Emergomyces</taxon>
    </lineage>
</organism>
<proteinExistence type="predicted"/>
<dbReference type="OrthoDB" id="4411012at2759"/>
<dbReference type="VEuPathDB" id="FungiDB:EMCG_05416"/>
<dbReference type="AlphaFoldDB" id="A0A0G2HP49"/>
<name>A0A0G2HP49_9EURO</name>
<comment type="caution">
    <text evidence="1">The sequence shown here is derived from an EMBL/GenBank/DDBJ whole genome shotgun (WGS) entry which is preliminary data.</text>
</comment>
<dbReference type="Proteomes" id="UP000034164">
    <property type="component" value="Unassembled WGS sequence"/>
</dbReference>
<sequence length="376" mass="43736">MNTDIVDKSALSIIHSGKYQSTRNECTRPFVDFIIKDDTALEVFNQLKDIDNIMVRAADLLSFFDLLPESVINWNVTRRFSTKCKWKESHRCIDYSIWDLNDQSIEVNKERHIVIQITAKYWENIDLLTIINNIVNKIAKSSMKTEPVPLLTDSSPQKSEDEIEPWKLSKFKMQALSPSKLNSDFICEPESQGFQKLKSSVEKHSRVWSLIFKDQKWLSVAMIEFGLNPVLIGSNLDAYYDQRDPTHGYMALAFRDYTGDLRYMRALFFNSLHKHTFNKNTLEVKFQSGITLNVSDSLLSDMSIIVKPPGKIFSCRHRNLQTFYLCWHGDNHLRKIASEDIRLLPPMDCYEFKGIRGIRDNCNFSSREDLRLEPPD</sequence>
<protein>
    <submittedName>
        <fullName evidence="1">Uncharacterized protein</fullName>
    </submittedName>
</protein>
<evidence type="ECO:0000313" key="1">
    <source>
        <dbReference type="EMBL" id="KKZ59233.1"/>
    </source>
</evidence>
<reference evidence="2" key="1">
    <citation type="journal article" date="2015" name="PLoS Genet.">
        <title>The dynamic genome and transcriptome of the human fungal pathogen Blastomyces and close relative Emmonsia.</title>
        <authorList>
            <person name="Munoz J.F."/>
            <person name="Gauthier G.M."/>
            <person name="Desjardins C.A."/>
            <person name="Gallo J.E."/>
            <person name="Holder J."/>
            <person name="Sullivan T.D."/>
            <person name="Marty A.J."/>
            <person name="Carmen J.C."/>
            <person name="Chen Z."/>
            <person name="Ding L."/>
            <person name="Gujja S."/>
            <person name="Magrini V."/>
            <person name="Misas E."/>
            <person name="Mitreva M."/>
            <person name="Priest M."/>
            <person name="Saif S."/>
            <person name="Whiston E.A."/>
            <person name="Young S."/>
            <person name="Zeng Q."/>
            <person name="Goldman W.E."/>
            <person name="Mardis E.R."/>
            <person name="Taylor J.W."/>
            <person name="McEwen J.G."/>
            <person name="Clay O.K."/>
            <person name="Klein B.S."/>
            <person name="Cuomo C.A."/>
        </authorList>
    </citation>
    <scope>NUCLEOTIDE SEQUENCE [LARGE SCALE GENOMIC DNA]</scope>
    <source>
        <strain evidence="2">UAMH 3008</strain>
    </source>
</reference>